<evidence type="ECO:0000313" key="3">
    <source>
        <dbReference type="Proteomes" id="UP000001593"/>
    </source>
</evidence>
<evidence type="ECO:0000313" key="2">
    <source>
        <dbReference type="EMBL" id="EDO36796.1"/>
    </source>
</evidence>
<dbReference type="AlphaFoldDB" id="A7SHK9"/>
<dbReference type="InParanoid" id="A7SHK9"/>
<sequence>MCQKYHHIYYVKEKVCAYLSKKKKEGTRKIKNHAIDAVDFFKKKYSFSKKLNEFAKLMKTPRERANLPGANGLITKSPIFTPQESVLRRILEDAYNEEEERRRKKERMEKEKANPLKALILRRKHINKQELQIKEEIRKKLEERETLEKKRLSIDNKIMEIIGNK</sequence>
<dbReference type="PhylomeDB" id="A7SHK9"/>
<accession>A7SHK9</accession>
<reference evidence="2 3" key="1">
    <citation type="journal article" date="2007" name="Science">
        <title>Sea anemone genome reveals ancestral eumetazoan gene repertoire and genomic organization.</title>
        <authorList>
            <person name="Putnam N.H."/>
            <person name="Srivastava M."/>
            <person name="Hellsten U."/>
            <person name="Dirks B."/>
            <person name="Chapman J."/>
            <person name="Salamov A."/>
            <person name="Terry A."/>
            <person name="Shapiro H."/>
            <person name="Lindquist E."/>
            <person name="Kapitonov V.V."/>
            <person name="Jurka J."/>
            <person name="Genikhovich G."/>
            <person name="Grigoriev I.V."/>
            <person name="Lucas S.M."/>
            <person name="Steele R.E."/>
            <person name="Finnerty J.R."/>
            <person name="Technau U."/>
            <person name="Martindale M.Q."/>
            <person name="Rokhsar D.S."/>
        </authorList>
    </citation>
    <scope>NUCLEOTIDE SEQUENCE [LARGE SCALE GENOMIC DNA]</scope>
    <source>
        <strain evidence="3">CH2 X CH6</strain>
    </source>
</reference>
<name>A7SHK9_NEMVE</name>
<dbReference type="EMBL" id="DS469661">
    <property type="protein sequence ID" value="EDO36796.1"/>
    <property type="molecule type" value="Genomic_DNA"/>
</dbReference>
<protein>
    <submittedName>
        <fullName evidence="2">Uncharacterized protein</fullName>
    </submittedName>
</protein>
<feature type="coiled-coil region" evidence="1">
    <location>
        <begin position="88"/>
        <end position="150"/>
    </location>
</feature>
<dbReference type="HOGENOM" id="CLU_1612774_0_0_1"/>
<keyword evidence="3" id="KW-1185">Reference proteome</keyword>
<evidence type="ECO:0000256" key="1">
    <source>
        <dbReference type="SAM" id="Coils"/>
    </source>
</evidence>
<keyword evidence="1" id="KW-0175">Coiled coil</keyword>
<gene>
    <name evidence="2" type="ORF">NEMVEDRAFT_v1g245324</name>
</gene>
<dbReference type="Proteomes" id="UP000001593">
    <property type="component" value="Unassembled WGS sequence"/>
</dbReference>
<proteinExistence type="predicted"/>
<organism evidence="2 3">
    <name type="scientific">Nematostella vectensis</name>
    <name type="common">Starlet sea anemone</name>
    <dbReference type="NCBI Taxonomy" id="45351"/>
    <lineage>
        <taxon>Eukaryota</taxon>
        <taxon>Metazoa</taxon>
        <taxon>Cnidaria</taxon>
        <taxon>Anthozoa</taxon>
        <taxon>Hexacorallia</taxon>
        <taxon>Actiniaria</taxon>
        <taxon>Edwardsiidae</taxon>
        <taxon>Nematostella</taxon>
    </lineage>
</organism>